<organism evidence="1 2">
    <name type="scientific">Pseudomonas phage LKO4</name>
    <dbReference type="NCBI Taxonomy" id="1308899"/>
    <lineage>
        <taxon>Viruses</taxon>
        <taxon>Duplodnaviria</taxon>
        <taxon>Heunggongvirae</taxon>
        <taxon>Uroviricota</taxon>
        <taxon>Caudoviricetes</taxon>
        <taxon>Mesyanzhinovviridae</taxon>
        <taxon>Rabinowitzvirinae</taxon>
        <taxon>Yuavirus</taxon>
        <taxon>Yuavirus LKO4</taxon>
        <taxon>Pseudomonas virus LKO4</taxon>
    </lineage>
</organism>
<reference evidence="1 2" key="1">
    <citation type="submission" date="2013-03" db="EMBL/GenBank/DDBJ databases">
        <title>Complete Genome Sequence of Pseudomonas aeruginosa Siphophage LKO4.</title>
        <authorList>
            <person name="Lammens E.A."/>
            <person name="Lavigne R."/>
        </authorList>
    </citation>
    <scope>NUCLEOTIDE SEQUENCE [LARGE SCALE GENOMIC DNA]</scope>
</reference>
<gene>
    <name evidence="1" type="ORF">LKO4_0024</name>
</gene>
<sequence>MSEAAMWDSLRPVIRSLDPVRVENPIVPGTPDVNYNQGWIELKFAERWPPRGGPLRVDHFTRQQRTWLTRRRKAGGRAFLLLKVGETEWLLFDGAVAAAMLGQVPRERLYEVCVARWTRLPRTKEICTCLLQ</sequence>
<evidence type="ECO:0000313" key="1">
    <source>
        <dbReference type="EMBL" id="AGI11264.1"/>
    </source>
</evidence>
<dbReference type="Proteomes" id="UP000225969">
    <property type="component" value="Segment"/>
</dbReference>
<name>A0A0U1VTE7_9CAUD</name>
<accession>A0A0U1VTE7</accession>
<proteinExistence type="predicted"/>
<dbReference type="EMBL" id="KC758116">
    <property type="protein sequence ID" value="AGI11264.1"/>
    <property type="molecule type" value="Genomic_DNA"/>
</dbReference>
<evidence type="ECO:0000313" key="2">
    <source>
        <dbReference type="Proteomes" id="UP000225969"/>
    </source>
</evidence>
<protein>
    <submittedName>
        <fullName evidence="1">Uncharacterized protein</fullName>
    </submittedName>
</protein>
<keyword evidence="2" id="KW-1185">Reference proteome</keyword>